<proteinExistence type="predicted"/>
<keyword evidence="3" id="KW-1185">Reference proteome</keyword>
<keyword evidence="1" id="KW-0732">Signal</keyword>
<feature type="signal peptide" evidence="1">
    <location>
        <begin position="1"/>
        <end position="25"/>
    </location>
</feature>
<evidence type="ECO:0000313" key="2">
    <source>
        <dbReference type="EMBL" id="SFU55890.1"/>
    </source>
</evidence>
<dbReference type="Proteomes" id="UP000198817">
    <property type="component" value="Unassembled WGS sequence"/>
</dbReference>
<feature type="chain" id="PRO_5011705723" evidence="1">
    <location>
        <begin position="26"/>
        <end position="137"/>
    </location>
</feature>
<dbReference type="RefSeq" id="WP_143096040.1">
    <property type="nucleotide sequence ID" value="NZ_FOWF01000013.1"/>
</dbReference>
<sequence>MNRKLLALSLTSIMMFGAGTCVANADYYPKDPNLRSRSLSAAYVREVYPWCRKVKRVRYGKSGMKVIRNRAGKPYVVIASFTSYSKGNGGYSKKHEYTAYNKYVKPGKRVVSYYVMNPKNNLEDDIVAVIDNGMIRE</sequence>
<name>A0A1I7H5D4_9FIRM</name>
<evidence type="ECO:0000256" key="1">
    <source>
        <dbReference type="SAM" id="SignalP"/>
    </source>
</evidence>
<evidence type="ECO:0000313" key="3">
    <source>
        <dbReference type="Proteomes" id="UP000198817"/>
    </source>
</evidence>
<dbReference type="EMBL" id="FPBT01000012">
    <property type="protein sequence ID" value="SFU55890.1"/>
    <property type="molecule type" value="Genomic_DNA"/>
</dbReference>
<protein>
    <submittedName>
        <fullName evidence="2">Uncharacterized protein</fullName>
    </submittedName>
</protein>
<dbReference type="AlphaFoldDB" id="A0A1I7H5D4"/>
<organism evidence="2 3">
    <name type="scientific">Eubacterium pyruvativorans</name>
    <dbReference type="NCBI Taxonomy" id="155865"/>
    <lineage>
        <taxon>Bacteria</taxon>
        <taxon>Bacillati</taxon>
        <taxon>Bacillota</taxon>
        <taxon>Clostridia</taxon>
        <taxon>Eubacteriales</taxon>
        <taxon>Eubacteriaceae</taxon>
        <taxon>Eubacterium</taxon>
    </lineage>
</organism>
<accession>A0A1I7H5D4</accession>
<gene>
    <name evidence="2" type="ORF">SAMN05216508_11235</name>
</gene>
<reference evidence="2 3" key="1">
    <citation type="submission" date="2016-10" db="EMBL/GenBank/DDBJ databases">
        <authorList>
            <person name="de Groot N.N."/>
        </authorList>
    </citation>
    <scope>NUCLEOTIDE SEQUENCE [LARGE SCALE GENOMIC DNA]</scope>
    <source>
        <strain evidence="2 3">KHGC13</strain>
    </source>
</reference>